<dbReference type="EMBL" id="LAZR01000126">
    <property type="protein sequence ID" value="KKN88727.1"/>
    <property type="molecule type" value="Genomic_DNA"/>
</dbReference>
<evidence type="ECO:0000256" key="1">
    <source>
        <dbReference type="SAM" id="MobiDB-lite"/>
    </source>
</evidence>
<feature type="region of interest" description="Disordered" evidence="1">
    <location>
        <begin position="97"/>
        <end position="122"/>
    </location>
</feature>
<organism evidence="2">
    <name type="scientific">marine sediment metagenome</name>
    <dbReference type="NCBI Taxonomy" id="412755"/>
    <lineage>
        <taxon>unclassified sequences</taxon>
        <taxon>metagenomes</taxon>
        <taxon>ecological metagenomes</taxon>
    </lineage>
</organism>
<proteinExistence type="predicted"/>
<accession>A0A0F9UMJ8</accession>
<name>A0A0F9UMJ8_9ZZZZ</name>
<dbReference type="AlphaFoldDB" id="A0A0F9UMJ8"/>
<evidence type="ECO:0000313" key="2">
    <source>
        <dbReference type="EMBL" id="KKN88727.1"/>
    </source>
</evidence>
<protein>
    <recommendedName>
        <fullName evidence="3">DUF551 domain-containing protein</fullName>
    </recommendedName>
</protein>
<gene>
    <name evidence="2" type="ORF">LCGC14_0246180</name>
</gene>
<evidence type="ECO:0008006" key="3">
    <source>
        <dbReference type="Google" id="ProtNLM"/>
    </source>
</evidence>
<comment type="caution">
    <text evidence="2">The sequence shown here is derived from an EMBL/GenBank/DDBJ whole genome shotgun (WGS) entry which is preliminary data.</text>
</comment>
<reference evidence="2" key="1">
    <citation type="journal article" date="2015" name="Nature">
        <title>Complex archaea that bridge the gap between prokaryotes and eukaryotes.</title>
        <authorList>
            <person name="Spang A."/>
            <person name="Saw J.H."/>
            <person name="Jorgensen S.L."/>
            <person name="Zaremba-Niedzwiedzka K."/>
            <person name="Martijn J."/>
            <person name="Lind A.E."/>
            <person name="van Eijk R."/>
            <person name="Schleper C."/>
            <person name="Guy L."/>
            <person name="Ettema T.J."/>
        </authorList>
    </citation>
    <scope>NUCLEOTIDE SEQUENCE</scope>
</reference>
<sequence>MMKNSKEIEANRDYAKKHYNNATKIIRTSNPFTYNAIEDYEPWRETEYDLPPKGREIIGFRTEWILEDYNPNGTRLCFYGDFGWTTARWCNDQDSWYTDNSEDDKDGKETIPTHWKPKPKHP</sequence>